<reference evidence="7 8" key="1">
    <citation type="submission" date="2017-06" db="EMBL/GenBank/DDBJ databases">
        <authorList>
            <person name="Kim H.J."/>
            <person name="Triplett B.A."/>
        </authorList>
    </citation>
    <scope>NUCLEOTIDE SEQUENCE [LARGE SCALE GENOMIC DNA]</scope>
    <source>
        <strain evidence="7 8">594</strain>
    </source>
</reference>
<dbReference type="Gene3D" id="3.50.50.100">
    <property type="match status" value="1"/>
</dbReference>
<keyword evidence="5" id="KW-0560">Oxidoreductase</keyword>
<dbReference type="SUPFAM" id="SSF51905">
    <property type="entry name" value="FAD/NAD(P)-binding domain"/>
    <property type="match status" value="1"/>
</dbReference>
<name>A0A246IET8_STEMA</name>
<evidence type="ECO:0000256" key="4">
    <source>
        <dbReference type="ARBA" id="ARBA00022827"/>
    </source>
</evidence>
<dbReference type="EMBL" id="NIVX01000026">
    <property type="protein sequence ID" value="OWQ78027.1"/>
    <property type="molecule type" value="Genomic_DNA"/>
</dbReference>
<evidence type="ECO:0000256" key="2">
    <source>
        <dbReference type="ARBA" id="ARBA00005272"/>
    </source>
</evidence>
<sequence>MHHRIVIVGAGIAGLDLACRLGRSLAAMQSAEVILVEQEPWRLTQGDQLSGLELMPSLAQGNRFQFIHATVVGIDRTRKLLRLQSPSPLPNVPPPETTMSYDILVLALGRRHYPETVPGAVEHCHSLKTLSAARRFHREFNALLKSSTPDNPANVVIVSQNESGAHLAASLRRAADKAPNAMNSSTTITLIKQSAGNHYKSQSDNGNSLEGVDVRMLADSSVERVTEDYVATQDGWRFPSRINVWLAPMNKPPKLGDLDGLSVDSQHRIVVTESLQALKDRSIYALGDCSHCYQEAMGVRVPNNSRAAVQQSRYLARALLRRLTGKKVETFEYTSTLDDLHNTSQLLNRLEGAPQEQRIQQLLGAVSQLAILSALRLALKYRRPG</sequence>
<proteinExistence type="inferred from homology"/>
<evidence type="ECO:0000256" key="3">
    <source>
        <dbReference type="ARBA" id="ARBA00022630"/>
    </source>
</evidence>
<accession>A0A246IET8</accession>
<evidence type="ECO:0000313" key="7">
    <source>
        <dbReference type="EMBL" id="OWQ78027.1"/>
    </source>
</evidence>
<dbReference type="PRINTS" id="PR00368">
    <property type="entry name" value="FADPNR"/>
</dbReference>
<comment type="cofactor">
    <cofactor evidence="1">
        <name>FAD</name>
        <dbReference type="ChEBI" id="CHEBI:57692"/>
    </cofactor>
</comment>
<dbReference type="Pfam" id="PF07992">
    <property type="entry name" value="Pyr_redox_2"/>
    <property type="match status" value="1"/>
</dbReference>
<comment type="caution">
    <text evidence="7">The sequence shown here is derived from an EMBL/GenBank/DDBJ whole genome shotgun (WGS) entry which is preliminary data.</text>
</comment>
<organism evidence="7 8">
    <name type="scientific">Stenotrophomonas maltophilia</name>
    <name type="common">Pseudomonas maltophilia</name>
    <name type="synonym">Xanthomonas maltophilia</name>
    <dbReference type="NCBI Taxonomy" id="40324"/>
    <lineage>
        <taxon>Bacteria</taxon>
        <taxon>Pseudomonadati</taxon>
        <taxon>Pseudomonadota</taxon>
        <taxon>Gammaproteobacteria</taxon>
        <taxon>Lysobacterales</taxon>
        <taxon>Lysobacteraceae</taxon>
        <taxon>Stenotrophomonas</taxon>
        <taxon>Stenotrophomonas maltophilia group</taxon>
    </lineage>
</organism>
<dbReference type="GO" id="GO:0019646">
    <property type="term" value="P:aerobic electron transport chain"/>
    <property type="evidence" value="ECO:0007669"/>
    <property type="project" value="TreeGrafter"/>
</dbReference>
<protein>
    <recommendedName>
        <fullName evidence="6">FAD/NAD(P)-binding domain-containing protein</fullName>
    </recommendedName>
</protein>
<dbReference type="PANTHER" id="PTHR42913">
    <property type="entry name" value="APOPTOSIS-INDUCING FACTOR 1"/>
    <property type="match status" value="1"/>
</dbReference>
<evidence type="ECO:0000256" key="5">
    <source>
        <dbReference type="ARBA" id="ARBA00023002"/>
    </source>
</evidence>
<dbReference type="InterPro" id="IPR051169">
    <property type="entry name" value="NADH-Q_oxidoreductase"/>
</dbReference>
<comment type="similarity">
    <text evidence="2">Belongs to the NADH dehydrogenase family.</text>
</comment>
<keyword evidence="3" id="KW-0285">Flavoprotein</keyword>
<evidence type="ECO:0000256" key="1">
    <source>
        <dbReference type="ARBA" id="ARBA00001974"/>
    </source>
</evidence>
<evidence type="ECO:0000313" key="8">
    <source>
        <dbReference type="Proteomes" id="UP000197090"/>
    </source>
</evidence>
<gene>
    <name evidence="7" type="ORF">CEE63_03185</name>
</gene>
<dbReference type="PANTHER" id="PTHR42913:SF3">
    <property type="entry name" value="64 KDA MITOCHONDRIAL NADH DEHYDROGENASE (EUROFUNG)"/>
    <property type="match status" value="1"/>
</dbReference>
<dbReference type="AlphaFoldDB" id="A0A246IET8"/>
<dbReference type="InterPro" id="IPR023753">
    <property type="entry name" value="FAD/NAD-binding_dom"/>
</dbReference>
<dbReference type="RefSeq" id="WP_088496369.1">
    <property type="nucleotide sequence ID" value="NZ_NIVX01000026.1"/>
</dbReference>
<feature type="domain" description="FAD/NAD(P)-binding" evidence="6">
    <location>
        <begin position="4"/>
        <end position="311"/>
    </location>
</feature>
<dbReference type="Proteomes" id="UP000197090">
    <property type="component" value="Unassembled WGS sequence"/>
</dbReference>
<evidence type="ECO:0000259" key="6">
    <source>
        <dbReference type="Pfam" id="PF07992"/>
    </source>
</evidence>
<dbReference type="InterPro" id="IPR036188">
    <property type="entry name" value="FAD/NAD-bd_sf"/>
</dbReference>
<dbReference type="GO" id="GO:0003955">
    <property type="term" value="F:NAD(P)H dehydrogenase (quinone) activity"/>
    <property type="evidence" value="ECO:0007669"/>
    <property type="project" value="TreeGrafter"/>
</dbReference>
<keyword evidence="4" id="KW-0274">FAD</keyword>